<gene>
    <name evidence="1" type="ORF">L2E82_26799</name>
</gene>
<comment type="caution">
    <text evidence="1">The sequence shown here is derived from an EMBL/GenBank/DDBJ whole genome shotgun (WGS) entry which is preliminary data.</text>
</comment>
<organism evidence="1 2">
    <name type="scientific">Cichorium intybus</name>
    <name type="common">Chicory</name>
    <dbReference type="NCBI Taxonomy" id="13427"/>
    <lineage>
        <taxon>Eukaryota</taxon>
        <taxon>Viridiplantae</taxon>
        <taxon>Streptophyta</taxon>
        <taxon>Embryophyta</taxon>
        <taxon>Tracheophyta</taxon>
        <taxon>Spermatophyta</taxon>
        <taxon>Magnoliopsida</taxon>
        <taxon>eudicotyledons</taxon>
        <taxon>Gunneridae</taxon>
        <taxon>Pentapetalae</taxon>
        <taxon>asterids</taxon>
        <taxon>campanulids</taxon>
        <taxon>Asterales</taxon>
        <taxon>Asteraceae</taxon>
        <taxon>Cichorioideae</taxon>
        <taxon>Cichorieae</taxon>
        <taxon>Cichoriinae</taxon>
        <taxon>Cichorium</taxon>
    </lineage>
</organism>
<evidence type="ECO:0000313" key="1">
    <source>
        <dbReference type="EMBL" id="KAI3736812.1"/>
    </source>
</evidence>
<reference evidence="2" key="1">
    <citation type="journal article" date="2022" name="Mol. Ecol. Resour.">
        <title>The genomes of chicory, endive, great burdock and yacon provide insights into Asteraceae palaeo-polyploidization history and plant inulin production.</title>
        <authorList>
            <person name="Fan W."/>
            <person name="Wang S."/>
            <person name="Wang H."/>
            <person name="Wang A."/>
            <person name="Jiang F."/>
            <person name="Liu H."/>
            <person name="Zhao H."/>
            <person name="Xu D."/>
            <person name="Zhang Y."/>
        </authorList>
    </citation>
    <scope>NUCLEOTIDE SEQUENCE [LARGE SCALE GENOMIC DNA]</scope>
    <source>
        <strain evidence="2">cv. Punajuju</strain>
    </source>
</reference>
<evidence type="ECO:0000313" key="2">
    <source>
        <dbReference type="Proteomes" id="UP001055811"/>
    </source>
</evidence>
<dbReference type="Proteomes" id="UP001055811">
    <property type="component" value="Linkage Group LG05"/>
</dbReference>
<proteinExistence type="predicted"/>
<accession>A0ACB9CRV7</accession>
<keyword evidence="2" id="KW-1185">Reference proteome</keyword>
<sequence>MKSEFMSINLKSKFTSINQRIALSYIHRHPVANPFHQSSPSRVSVKSSEPSYIHRHPVAKSGDLTTDGRSTFEIQMDYLEVQPDLSALYFKWLLWFSLSFYFFAKFLNNHEPSTSSLKKTIISHPQSNVVSRALSESLFQERRLVVEVRTAAADGASELRRGEGCGCRRRSNIDANRFASLF</sequence>
<dbReference type="EMBL" id="CM042013">
    <property type="protein sequence ID" value="KAI3736812.1"/>
    <property type="molecule type" value="Genomic_DNA"/>
</dbReference>
<protein>
    <submittedName>
        <fullName evidence="1">Uncharacterized protein</fullName>
    </submittedName>
</protein>
<name>A0ACB9CRV7_CICIN</name>
<reference evidence="1 2" key="2">
    <citation type="journal article" date="2022" name="Mol. Ecol. Resour.">
        <title>The genomes of chicory, endive, great burdock and yacon provide insights into Asteraceae paleo-polyploidization history and plant inulin production.</title>
        <authorList>
            <person name="Fan W."/>
            <person name="Wang S."/>
            <person name="Wang H."/>
            <person name="Wang A."/>
            <person name="Jiang F."/>
            <person name="Liu H."/>
            <person name="Zhao H."/>
            <person name="Xu D."/>
            <person name="Zhang Y."/>
        </authorList>
    </citation>
    <scope>NUCLEOTIDE SEQUENCE [LARGE SCALE GENOMIC DNA]</scope>
    <source>
        <strain evidence="2">cv. Punajuju</strain>
        <tissue evidence="1">Leaves</tissue>
    </source>
</reference>